<sequence length="106" mass="12123">MPSHSFFLFCSLTLLRNSVKLKDDISLVFSALDRQEYALDPTLLSLKRQPVDPRVVQKAYDRLFATVQTIDERTIPQVTIKELNENHDQFTSSITNAIHLCGFVVI</sequence>
<accession>A0A1C7NRV6</accession>
<proteinExistence type="predicted"/>
<organism evidence="1 2">
    <name type="scientific">Choanephora cucurbitarum</name>
    <dbReference type="NCBI Taxonomy" id="101091"/>
    <lineage>
        <taxon>Eukaryota</taxon>
        <taxon>Fungi</taxon>
        <taxon>Fungi incertae sedis</taxon>
        <taxon>Mucoromycota</taxon>
        <taxon>Mucoromycotina</taxon>
        <taxon>Mucoromycetes</taxon>
        <taxon>Mucorales</taxon>
        <taxon>Mucorineae</taxon>
        <taxon>Choanephoraceae</taxon>
        <taxon>Choanephoroideae</taxon>
        <taxon>Choanephora</taxon>
    </lineage>
</organism>
<keyword evidence="2" id="KW-1185">Reference proteome</keyword>
<name>A0A1C7NRV6_9FUNG</name>
<dbReference type="EMBL" id="LUGH01000002">
    <property type="protein sequence ID" value="OBZ91847.1"/>
    <property type="molecule type" value="Genomic_DNA"/>
</dbReference>
<evidence type="ECO:0000313" key="2">
    <source>
        <dbReference type="Proteomes" id="UP000093000"/>
    </source>
</evidence>
<dbReference type="STRING" id="101091.A0A1C7NRV6"/>
<evidence type="ECO:0000313" key="1">
    <source>
        <dbReference type="EMBL" id="OBZ91847.1"/>
    </source>
</evidence>
<gene>
    <name evidence="1" type="ORF">A0J61_00082</name>
</gene>
<comment type="caution">
    <text evidence="1">The sequence shown here is derived from an EMBL/GenBank/DDBJ whole genome shotgun (WGS) entry which is preliminary data.</text>
</comment>
<protein>
    <submittedName>
        <fullName evidence="1">Uncharacterized protein</fullName>
    </submittedName>
</protein>
<dbReference type="InParanoid" id="A0A1C7NRV6"/>
<dbReference type="Proteomes" id="UP000093000">
    <property type="component" value="Unassembled WGS sequence"/>
</dbReference>
<dbReference type="OrthoDB" id="8249012at2759"/>
<dbReference type="AlphaFoldDB" id="A0A1C7NRV6"/>
<reference evidence="1 2" key="1">
    <citation type="submission" date="2016-03" db="EMBL/GenBank/DDBJ databases">
        <title>Choanephora cucurbitarum.</title>
        <authorList>
            <person name="Min B."/>
            <person name="Park H."/>
            <person name="Park J.-H."/>
            <person name="Shin H.-D."/>
            <person name="Choi I.-G."/>
        </authorList>
    </citation>
    <scope>NUCLEOTIDE SEQUENCE [LARGE SCALE GENOMIC DNA]</scope>
    <source>
        <strain evidence="1 2">KUS-F28377</strain>
    </source>
</reference>